<evidence type="ECO:0000313" key="2">
    <source>
        <dbReference type="Proteomes" id="UP000629025"/>
    </source>
</evidence>
<organism evidence="1 2">
    <name type="scientific">Marinobacterium zhoushanense</name>
    <dbReference type="NCBI Taxonomy" id="1679163"/>
    <lineage>
        <taxon>Bacteria</taxon>
        <taxon>Pseudomonadati</taxon>
        <taxon>Pseudomonadota</taxon>
        <taxon>Gammaproteobacteria</taxon>
        <taxon>Oceanospirillales</taxon>
        <taxon>Oceanospirillaceae</taxon>
        <taxon>Marinobacterium</taxon>
    </lineage>
</organism>
<dbReference type="Proteomes" id="UP000629025">
    <property type="component" value="Unassembled WGS sequence"/>
</dbReference>
<dbReference type="EMBL" id="BMIJ01000005">
    <property type="protein sequence ID" value="GGB97401.1"/>
    <property type="molecule type" value="Genomic_DNA"/>
</dbReference>
<protein>
    <recommendedName>
        <fullName evidence="3">Sulfotransferase family protein</fullName>
    </recommendedName>
</protein>
<reference evidence="2" key="1">
    <citation type="journal article" date="2019" name="Int. J. Syst. Evol. Microbiol.">
        <title>The Global Catalogue of Microorganisms (GCM) 10K type strain sequencing project: providing services to taxonomists for standard genome sequencing and annotation.</title>
        <authorList>
            <consortium name="The Broad Institute Genomics Platform"/>
            <consortium name="The Broad Institute Genome Sequencing Center for Infectious Disease"/>
            <person name="Wu L."/>
            <person name="Ma J."/>
        </authorList>
    </citation>
    <scope>NUCLEOTIDE SEQUENCE [LARGE SCALE GENOMIC DNA]</scope>
    <source>
        <strain evidence="2">CGMCC 1.15341</strain>
    </source>
</reference>
<evidence type="ECO:0000313" key="1">
    <source>
        <dbReference type="EMBL" id="GGB97401.1"/>
    </source>
</evidence>
<keyword evidence="2" id="KW-1185">Reference proteome</keyword>
<evidence type="ECO:0008006" key="3">
    <source>
        <dbReference type="Google" id="ProtNLM"/>
    </source>
</evidence>
<accession>A0ABQ1KKG4</accession>
<gene>
    <name evidence="1" type="ORF">GCM10011352_24400</name>
</gene>
<dbReference type="RefSeq" id="WP_188748709.1">
    <property type="nucleotide sequence ID" value="NZ_BMIJ01000005.1"/>
</dbReference>
<proteinExistence type="predicted"/>
<comment type="caution">
    <text evidence="1">The sequence shown here is derived from an EMBL/GenBank/DDBJ whole genome shotgun (WGS) entry which is preliminary data.</text>
</comment>
<name>A0ABQ1KKG4_9GAMM</name>
<sequence>MAKHGILYPDTPFSRSAHHILQILFQDDSQILPKYVKKAGGYQKIRALSKKYWESVREEVRTTNPELVLISSETFYQLDEAALSKMKTYLAGVFDEVEFVFYVREPAAKYLSLLQQSIKTRCEFFPPDKMRELGHLATIERVFGTAVRVIAFDRSSLINGDVVYDLSARLLSPNIEPGQVETIMKNESISPEAISILNKYQRFMFNRGESLPKHKIKRIREGIIRYEKENGRNRKPGLKPGIATSIQASSEELLSLRNRYGIEFPGIDYDRVGTGSIDPSQYQQVSDVIEVDTELEAEIMLYLIDTEMLTLKTVRDKALGLFKK</sequence>